<dbReference type="InterPro" id="IPR034746">
    <property type="entry name" value="POTRA"/>
</dbReference>
<dbReference type="AlphaFoldDB" id="A0A212QAU8"/>
<comment type="subcellular location">
    <subcellularLocation>
        <location evidence="9">Cell inner membrane</location>
        <topology evidence="9">Single-pass type II membrane protein</topology>
    </subcellularLocation>
    <subcellularLocation>
        <location evidence="1">Membrane</location>
    </subcellularLocation>
    <text evidence="9">Localizes to the division septum.</text>
</comment>
<evidence type="ECO:0000256" key="6">
    <source>
        <dbReference type="ARBA" id="ARBA00022989"/>
    </source>
</evidence>
<dbReference type="PANTHER" id="PTHR35851:SF1">
    <property type="entry name" value="CELL DIVISION PROTEIN FTSQ"/>
    <property type="match status" value="1"/>
</dbReference>
<keyword evidence="4 9" id="KW-0132">Cell division</keyword>
<comment type="similarity">
    <text evidence="9">Belongs to the FtsQ/DivIB family. FtsQ subfamily.</text>
</comment>
<keyword evidence="6 9" id="KW-1133">Transmembrane helix</keyword>
<dbReference type="InterPro" id="IPR045335">
    <property type="entry name" value="FtsQ_C_sf"/>
</dbReference>
<gene>
    <name evidence="9" type="primary">ftsQ</name>
    <name evidence="11" type="ORF">SAMN07250955_101533</name>
</gene>
<feature type="transmembrane region" description="Helical" evidence="9">
    <location>
        <begin position="39"/>
        <end position="60"/>
    </location>
</feature>
<dbReference type="RefSeq" id="WP_088559812.1">
    <property type="nucleotide sequence ID" value="NZ_FYEH01000001.1"/>
</dbReference>
<dbReference type="EMBL" id="FYEH01000001">
    <property type="protein sequence ID" value="SNB56364.1"/>
    <property type="molecule type" value="Genomic_DNA"/>
</dbReference>
<dbReference type="GO" id="GO:0043093">
    <property type="term" value="P:FtsZ-dependent cytokinesis"/>
    <property type="evidence" value="ECO:0007669"/>
    <property type="project" value="UniProtKB-UniRule"/>
</dbReference>
<keyword evidence="5 9" id="KW-0812">Transmembrane</keyword>
<evidence type="ECO:0000256" key="4">
    <source>
        <dbReference type="ARBA" id="ARBA00022618"/>
    </source>
</evidence>
<dbReference type="OrthoDB" id="9783091at2"/>
<keyword evidence="8 9" id="KW-0131">Cell cycle</keyword>
<evidence type="ECO:0000256" key="2">
    <source>
        <dbReference type="ARBA" id="ARBA00022475"/>
    </source>
</evidence>
<feature type="domain" description="POTRA" evidence="10">
    <location>
        <begin position="85"/>
        <end position="153"/>
    </location>
</feature>
<dbReference type="InterPro" id="IPR005548">
    <property type="entry name" value="Cell_div_FtsQ/DivIB_C"/>
</dbReference>
<evidence type="ECO:0000256" key="1">
    <source>
        <dbReference type="ARBA" id="ARBA00004370"/>
    </source>
</evidence>
<evidence type="ECO:0000256" key="8">
    <source>
        <dbReference type="ARBA" id="ARBA00023306"/>
    </source>
</evidence>
<keyword evidence="3 9" id="KW-0997">Cell inner membrane</keyword>
<evidence type="ECO:0000313" key="12">
    <source>
        <dbReference type="Proteomes" id="UP000197065"/>
    </source>
</evidence>
<keyword evidence="12" id="KW-1185">Reference proteome</keyword>
<evidence type="ECO:0000256" key="7">
    <source>
        <dbReference type="ARBA" id="ARBA00023136"/>
    </source>
</evidence>
<dbReference type="Gene3D" id="3.40.50.11690">
    <property type="entry name" value="Cell division protein FtsQ/DivIB"/>
    <property type="match status" value="1"/>
</dbReference>
<comment type="function">
    <text evidence="9">Essential cell division protein.</text>
</comment>
<dbReference type="InterPro" id="IPR013685">
    <property type="entry name" value="POTRA_FtsQ_type"/>
</dbReference>
<dbReference type="Pfam" id="PF03799">
    <property type="entry name" value="FtsQ_DivIB_C"/>
    <property type="match status" value="1"/>
</dbReference>
<proteinExistence type="inferred from homology"/>
<evidence type="ECO:0000313" key="11">
    <source>
        <dbReference type="EMBL" id="SNB56364.1"/>
    </source>
</evidence>
<dbReference type="Gene3D" id="3.10.20.310">
    <property type="entry name" value="membrane protein fhac"/>
    <property type="match status" value="1"/>
</dbReference>
<dbReference type="PANTHER" id="PTHR35851">
    <property type="entry name" value="CELL DIVISION PROTEIN FTSQ"/>
    <property type="match status" value="1"/>
</dbReference>
<dbReference type="InterPro" id="IPR026579">
    <property type="entry name" value="FtsQ"/>
</dbReference>
<sequence>MRPLMRPSAPPVEEPVRSVVRENRVPERQKPTPRWVKRLRTFGIVLAAVGIVAGGGYVAIDEGVLAKLQGGLRDGGEVLSAKLGLSVQDAYSEGRHSTNAEALAAVIQPVIGKSIVLLDTEALREQVEHLPWVHSATVKRLLPSTIFVHIEEYNAVALWFDGQETKVVSSDGEVLPVKDLRPFLDLTLLHGEGAPAAAADLLDVLKSEPDLAARVTAAGRVGQRRWNIFLDGRIEVRLPEHDFATAWHRLADYERRNKILARAVDSIDMRSPSWTAVHLKSDEKETNAAPIMAAAEKRGT</sequence>
<organism evidence="11 12">
    <name type="scientific">Arboricoccus pini</name>
    <dbReference type="NCBI Taxonomy" id="1963835"/>
    <lineage>
        <taxon>Bacteria</taxon>
        <taxon>Pseudomonadati</taxon>
        <taxon>Pseudomonadota</taxon>
        <taxon>Alphaproteobacteria</taxon>
        <taxon>Geminicoccales</taxon>
        <taxon>Geminicoccaceae</taxon>
        <taxon>Arboricoccus</taxon>
    </lineage>
</organism>
<reference evidence="11 12" key="1">
    <citation type="submission" date="2017-06" db="EMBL/GenBank/DDBJ databases">
        <authorList>
            <person name="Kim H.J."/>
            <person name="Triplett B.A."/>
        </authorList>
    </citation>
    <scope>NUCLEOTIDE SEQUENCE [LARGE SCALE GENOMIC DNA]</scope>
    <source>
        <strain evidence="11 12">B29T1</strain>
    </source>
</reference>
<dbReference type="HAMAP" id="MF_00911">
    <property type="entry name" value="FtsQ_subfam"/>
    <property type="match status" value="1"/>
</dbReference>
<dbReference type="GO" id="GO:0032153">
    <property type="term" value="C:cell division site"/>
    <property type="evidence" value="ECO:0007669"/>
    <property type="project" value="UniProtKB-UniRule"/>
</dbReference>
<dbReference type="GO" id="GO:0090529">
    <property type="term" value="P:cell septum assembly"/>
    <property type="evidence" value="ECO:0007669"/>
    <property type="project" value="InterPro"/>
</dbReference>
<evidence type="ECO:0000256" key="9">
    <source>
        <dbReference type="HAMAP-Rule" id="MF_00911"/>
    </source>
</evidence>
<keyword evidence="2 9" id="KW-1003">Cell membrane</keyword>
<dbReference type="Pfam" id="PF08478">
    <property type="entry name" value="POTRA_1"/>
    <property type="match status" value="1"/>
</dbReference>
<name>A0A212QAU8_9PROT</name>
<dbReference type="Proteomes" id="UP000197065">
    <property type="component" value="Unassembled WGS sequence"/>
</dbReference>
<evidence type="ECO:0000256" key="5">
    <source>
        <dbReference type="ARBA" id="ARBA00022692"/>
    </source>
</evidence>
<dbReference type="PROSITE" id="PS51779">
    <property type="entry name" value="POTRA"/>
    <property type="match status" value="1"/>
</dbReference>
<accession>A0A212QAU8</accession>
<evidence type="ECO:0000256" key="3">
    <source>
        <dbReference type="ARBA" id="ARBA00022519"/>
    </source>
</evidence>
<protein>
    <recommendedName>
        <fullName evidence="9">Cell division protein FtsQ</fullName>
    </recommendedName>
</protein>
<dbReference type="GO" id="GO:0005886">
    <property type="term" value="C:plasma membrane"/>
    <property type="evidence" value="ECO:0007669"/>
    <property type="project" value="UniProtKB-SubCell"/>
</dbReference>
<keyword evidence="7 9" id="KW-0472">Membrane</keyword>
<evidence type="ECO:0000259" key="10">
    <source>
        <dbReference type="PROSITE" id="PS51779"/>
    </source>
</evidence>